<dbReference type="AlphaFoldDB" id="A0A371IEU8"/>
<evidence type="ECO:0000256" key="1">
    <source>
        <dbReference type="SAM" id="MobiDB-lite"/>
    </source>
</evidence>
<dbReference type="EMBL" id="QJKJ01000256">
    <property type="protein sequence ID" value="RDY13548.1"/>
    <property type="molecule type" value="Genomic_DNA"/>
</dbReference>
<comment type="caution">
    <text evidence="2">The sequence shown here is derived from an EMBL/GenBank/DDBJ whole genome shotgun (WGS) entry which is preliminary data.</text>
</comment>
<proteinExistence type="predicted"/>
<evidence type="ECO:0000313" key="3">
    <source>
        <dbReference type="Proteomes" id="UP000257109"/>
    </source>
</evidence>
<sequence>MTFGLKLEEENQRKWKGDNPQPGEERSREQELEIAAREKCLREVERDQTLLEKEELIIALANAKTREDNAKDQNRQLRK</sequence>
<keyword evidence="3" id="KW-1185">Reference proteome</keyword>
<evidence type="ECO:0000313" key="2">
    <source>
        <dbReference type="EMBL" id="RDY13548.1"/>
    </source>
</evidence>
<feature type="non-terminal residue" evidence="2">
    <location>
        <position position="1"/>
    </location>
</feature>
<reference evidence="2" key="1">
    <citation type="submission" date="2018-05" db="EMBL/GenBank/DDBJ databases">
        <title>Draft genome of Mucuna pruriens seed.</title>
        <authorList>
            <person name="Nnadi N.E."/>
            <person name="Vos R."/>
            <person name="Hasami M.H."/>
            <person name="Devisetty U.K."/>
            <person name="Aguiy J.C."/>
        </authorList>
    </citation>
    <scope>NUCLEOTIDE SEQUENCE [LARGE SCALE GENOMIC DNA]</scope>
    <source>
        <tissue evidence="2">Seed</tissue>
    </source>
</reference>
<dbReference type="Proteomes" id="UP000257109">
    <property type="component" value="Unassembled WGS sequence"/>
</dbReference>
<accession>A0A371IEU8</accession>
<name>A0A371IEU8_MUCPR</name>
<protein>
    <submittedName>
        <fullName evidence="2">Uncharacterized protein</fullName>
    </submittedName>
</protein>
<gene>
    <name evidence="2" type="ORF">CR513_01513</name>
</gene>
<feature type="region of interest" description="Disordered" evidence="1">
    <location>
        <begin position="1"/>
        <end position="30"/>
    </location>
</feature>
<organism evidence="2 3">
    <name type="scientific">Mucuna pruriens</name>
    <name type="common">Velvet bean</name>
    <name type="synonym">Dolichos pruriens</name>
    <dbReference type="NCBI Taxonomy" id="157652"/>
    <lineage>
        <taxon>Eukaryota</taxon>
        <taxon>Viridiplantae</taxon>
        <taxon>Streptophyta</taxon>
        <taxon>Embryophyta</taxon>
        <taxon>Tracheophyta</taxon>
        <taxon>Spermatophyta</taxon>
        <taxon>Magnoliopsida</taxon>
        <taxon>eudicotyledons</taxon>
        <taxon>Gunneridae</taxon>
        <taxon>Pentapetalae</taxon>
        <taxon>rosids</taxon>
        <taxon>fabids</taxon>
        <taxon>Fabales</taxon>
        <taxon>Fabaceae</taxon>
        <taxon>Papilionoideae</taxon>
        <taxon>50 kb inversion clade</taxon>
        <taxon>NPAAA clade</taxon>
        <taxon>indigoferoid/millettioid clade</taxon>
        <taxon>Phaseoleae</taxon>
        <taxon>Mucuna</taxon>
    </lineage>
</organism>